<dbReference type="Pfam" id="PF03167">
    <property type="entry name" value="UDG"/>
    <property type="match status" value="1"/>
</dbReference>
<dbReference type="SMART" id="SM00987">
    <property type="entry name" value="UreE_C"/>
    <property type="match status" value="1"/>
</dbReference>
<dbReference type="PANTHER" id="PTHR11264:SF0">
    <property type="entry name" value="URACIL-DNA GLYCOSYLASE"/>
    <property type="match status" value="1"/>
</dbReference>
<comment type="function">
    <text evidence="2 9 11">Excises uracil residues from the DNA which can arise as a result of misincorporation of dUMP residues by DNA polymerase or due to deamination of cytosine.</text>
</comment>
<dbReference type="SUPFAM" id="SSF52141">
    <property type="entry name" value="Uracil-DNA glycosylase-like"/>
    <property type="match status" value="1"/>
</dbReference>
<evidence type="ECO:0000256" key="6">
    <source>
        <dbReference type="ARBA" id="ARBA00022763"/>
    </source>
</evidence>
<proteinExistence type="inferred from homology"/>
<comment type="subcellular location">
    <subcellularLocation>
        <location evidence="9">Cytoplasm</location>
    </subcellularLocation>
</comment>
<reference evidence="14" key="1">
    <citation type="journal article" date="2019" name="Int. J. Syst. Evol. Microbiol.">
        <title>The Global Catalogue of Microorganisms (GCM) 10K type strain sequencing project: providing services to taxonomists for standard genome sequencing and annotation.</title>
        <authorList>
            <consortium name="The Broad Institute Genomics Platform"/>
            <consortium name="The Broad Institute Genome Sequencing Center for Infectious Disease"/>
            <person name="Wu L."/>
            <person name="Ma J."/>
        </authorList>
    </citation>
    <scope>NUCLEOTIDE SEQUENCE [LARGE SCALE GENOMIC DNA]</scope>
    <source>
        <strain evidence="14">CCUG 36916</strain>
    </source>
</reference>
<dbReference type="Gene3D" id="3.40.470.10">
    <property type="entry name" value="Uracil-DNA glycosylase-like domain"/>
    <property type="match status" value="1"/>
</dbReference>
<evidence type="ECO:0000256" key="3">
    <source>
        <dbReference type="ARBA" id="ARBA00008184"/>
    </source>
</evidence>
<evidence type="ECO:0000256" key="1">
    <source>
        <dbReference type="ARBA" id="ARBA00001400"/>
    </source>
</evidence>
<evidence type="ECO:0000259" key="12">
    <source>
        <dbReference type="SMART" id="SM00986"/>
    </source>
</evidence>
<evidence type="ECO:0000256" key="8">
    <source>
        <dbReference type="ARBA" id="ARBA00023204"/>
    </source>
</evidence>
<dbReference type="EC" id="3.2.2.27" evidence="4 9"/>
<evidence type="ECO:0000256" key="7">
    <source>
        <dbReference type="ARBA" id="ARBA00022801"/>
    </source>
</evidence>
<comment type="caution">
    <text evidence="13">The sequence shown here is derived from an EMBL/GenBank/DDBJ whole genome shotgun (WGS) entry which is preliminary data.</text>
</comment>
<evidence type="ECO:0000256" key="4">
    <source>
        <dbReference type="ARBA" id="ARBA00012030"/>
    </source>
</evidence>
<dbReference type="PANTHER" id="PTHR11264">
    <property type="entry name" value="URACIL-DNA GLYCOSYLASE"/>
    <property type="match status" value="1"/>
</dbReference>
<gene>
    <name evidence="9" type="primary">ung</name>
    <name evidence="13" type="ORF">ACFQDP_09795</name>
</gene>
<dbReference type="HAMAP" id="MF_00148">
    <property type="entry name" value="UDG"/>
    <property type="match status" value="1"/>
</dbReference>
<evidence type="ECO:0000256" key="11">
    <source>
        <dbReference type="RuleBase" id="RU003780"/>
    </source>
</evidence>
<feature type="active site" description="Proton acceptor" evidence="9 10">
    <location>
        <position position="74"/>
    </location>
</feature>
<dbReference type="CDD" id="cd10027">
    <property type="entry name" value="UDG-F1-like"/>
    <property type="match status" value="1"/>
</dbReference>
<keyword evidence="9" id="KW-0963">Cytoplasm</keyword>
<accession>A0ABW1WQD0</accession>
<dbReference type="GO" id="GO:0004844">
    <property type="term" value="F:uracil DNA N-glycosylase activity"/>
    <property type="evidence" value="ECO:0007669"/>
    <property type="project" value="UniProtKB-EC"/>
</dbReference>
<dbReference type="RefSeq" id="WP_192283587.1">
    <property type="nucleotide sequence ID" value="NZ_JBHSTT010000032.1"/>
</dbReference>
<dbReference type="Proteomes" id="UP001596237">
    <property type="component" value="Unassembled WGS sequence"/>
</dbReference>
<comment type="catalytic activity">
    <reaction evidence="1 9 11">
        <text>Hydrolyzes single-stranded DNA or mismatched double-stranded DNA and polynucleotides, releasing free uracil.</text>
        <dbReference type="EC" id="3.2.2.27"/>
    </reaction>
</comment>
<name>A0ABW1WQD0_9HYPH</name>
<dbReference type="SMART" id="SM00986">
    <property type="entry name" value="UDG"/>
    <property type="match status" value="1"/>
</dbReference>
<dbReference type="NCBIfam" id="TIGR00628">
    <property type="entry name" value="ung"/>
    <property type="match status" value="1"/>
</dbReference>
<protein>
    <recommendedName>
        <fullName evidence="5 9">Uracil-DNA glycosylase</fullName>
        <shortName evidence="9">UDG</shortName>
        <ecNumber evidence="4 9">3.2.2.27</ecNumber>
    </recommendedName>
</protein>
<dbReference type="InterPro" id="IPR002043">
    <property type="entry name" value="UDG_fam1"/>
</dbReference>
<feature type="domain" description="Uracil-DNA glycosylase-like" evidence="12">
    <location>
        <begin position="59"/>
        <end position="219"/>
    </location>
</feature>
<evidence type="ECO:0000256" key="2">
    <source>
        <dbReference type="ARBA" id="ARBA00002631"/>
    </source>
</evidence>
<dbReference type="NCBIfam" id="NF003588">
    <property type="entry name" value="PRK05254.1-1"/>
    <property type="match status" value="1"/>
</dbReference>
<evidence type="ECO:0000313" key="13">
    <source>
        <dbReference type="EMBL" id="MFC6389627.1"/>
    </source>
</evidence>
<comment type="similarity">
    <text evidence="3 9 11">Belongs to the uracil-DNA glycosylase (UDG) superfamily. UNG family.</text>
</comment>
<evidence type="ECO:0000256" key="5">
    <source>
        <dbReference type="ARBA" id="ARBA00018429"/>
    </source>
</evidence>
<dbReference type="InterPro" id="IPR036895">
    <property type="entry name" value="Uracil-DNA_glycosylase-like_sf"/>
</dbReference>
<keyword evidence="6 9" id="KW-0227">DNA damage</keyword>
<organism evidence="13 14">
    <name type="scientific">Methylorubrum zatmanii</name>
    <dbReference type="NCBI Taxonomy" id="29429"/>
    <lineage>
        <taxon>Bacteria</taxon>
        <taxon>Pseudomonadati</taxon>
        <taxon>Pseudomonadota</taxon>
        <taxon>Alphaproteobacteria</taxon>
        <taxon>Hyphomicrobiales</taxon>
        <taxon>Methylobacteriaceae</taxon>
        <taxon>Methylorubrum</taxon>
    </lineage>
</organism>
<keyword evidence="7 9" id="KW-0378">Hydrolase</keyword>
<keyword evidence="8 9" id="KW-0234">DNA repair</keyword>
<sequence>MTGPVAAALATFRASDSPWLALPFFAQGAADRIAQKVDGRVAEGAQVLPEPSAIFRALTLTPLPAVKAVILGQDPYPTPGDANGLAFSYVGSRRLPASLKVILAELAPDGAKPDFSTGDLTPWAERGVLLLNTALTTEAGKSGAHLRLGWSQLTDEAVEAVSAKDEPSVFLLWGAQARAREALIDGTRHGIVASGHPSPLNRARDFPGSRPFDRANAWLEEHGRAPIDWRLGQG</sequence>
<keyword evidence="13" id="KW-0326">Glycosidase</keyword>
<evidence type="ECO:0000313" key="14">
    <source>
        <dbReference type="Proteomes" id="UP001596237"/>
    </source>
</evidence>
<evidence type="ECO:0000256" key="9">
    <source>
        <dbReference type="HAMAP-Rule" id="MF_00148"/>
    </source>
</evidence>
<dbReference type="EMBL" id="JBHSTT010000032">
    <property type="protein sequence ID" value="MFC6389627.1"/>
    <property type="molecule type" value="Genomic_DNA"/>
</dbReference>
<dbReference type="InterPro" id="IPR005122">
    <property type="entry name" value="Uracil-DNA_glycosylase-like"/>
</dbReference>
<keyword evidence="14" id="KW-1185">Reference proteome</keyword>
<dbReference type="NCBIfam" id="NF003592">
    <property type="entry name" value="PRK05254.1-5"/>
    <property type="match status" value="1"/>
</dbReference>
<evidence type="ECO:0000256" key="10">
    <source>
        <dbReference type="PROSITE-ProRule" id="PRU10072"/>
    </source>
</evidence>
<dbReference type="InterPro" id="IPR018085">
    <property type="entry name" value="Ura-DNA_Glyclase_AS"/>
</dbReference>
<dbReference type="PROSITE" id="PS00130">
    <property type="entry name" value="U_DNA_GLYCOSYLASE"/>
    <property type="match status" value="1"/>
</dbReference>